<gene>
    <name evidence="5" type="ORF">KPL81_13570</name>
</gene>
<dbReference type="EMBL" id="JAHYCA010000004">
    <property type="protein sequence ID" value="MBW6392183.1"/>
    <property type="molecule type" value="Genomic_DNA"/>
</dbReference>
<keyword evidence="3" id="KW-0456">Lyase</keyword>
<dbReference type="Proteomes" id="UP000769617">
    <property type="component" value="Unassembled WGS sequence"/>
</dbReference>
<comment type="caution">
    <text evidence="5">The sequence shown here is derived from an EMBL/GenBank/DDBJ whole genome shotgun (WGS) entry which is preliminary data.</text>
</comment>
<dbReference type="InterPro" id="IPR015813">
    <property type="entry name" value="Pyrv/PenolPyrv_kinase-like_dom"/>
</dbReference>
<reference evidence="5 6" key="1">
    <citation type="submission" date="2021-07" db="EMBL/GenBank/DDBJ databases">
        <authorList>
            <person name="So Y."/>
        </authorList>
    </citation>
    <scope>NUCLEOTIDE SEQUENCE [LARGE SCALE GENOMIC DNA]</scope>
    <source>
        <strain evidence="5 6">Y3S6</strain>
    </source>
</reference>
<feature type="domain" description="HpcH/HpaI aldolase/citrate lyase" evidence="4">
    <location>
        <begin position="19"/>
        <end position="209"/>
    </location>
</feature>
<keyword evidence="6" id="KW-1185">Reference proteome</keyword>
<evidence type="ECO:0000256" key="1">
    <source>
        <dbReference type="ARBA" id="ARBA00005568"/>
    </source>
</evidence>
<dbReference type="PANTHER" id="PTHR30502">
    <property type="entry name" value="2-KETO-3-DEOXY-L-RHAMNONATE ALDOLASE"/>
    <property type="match status" value="1"/>
</dbReference>
<dbReference type="RefSeq" id="WP_219792630.1">
    <property type="nucleotide sequence ID" value="NZ_JAHYCA010000004.1"/>
</dbReference>
<protein>
    <submittedName>
        <fullName evidence="5">Siderophore biosynthesis protein SbnG</fullName>
    </submittedName>
</protein>
<evidence type="ECO:0000256" key="3">
    <source>
        <dbReference type="ARBA" id="ARBA00023239"/>
    </source>
</evidence>
<evidence type="ECO:0000259" key="4">
    <source>
        <dbReference type="Pfam" id="PF03328"/>
    </source>
</evidence>
<sequence length="258" mass="28254">MLTPNALKRRLARGETVLGLFASIPTAVTVEMIGQAGFDFVILDTEHTLVNPETLEHMLRAAELVGLTALVRVSRPDPAIVVPLLDGGARGIVLADVRSAESLQALNECLRFRPLGQRSMNGGRPARFGADDLLEYLSRANDELMLIPMIESREGVENLPAILRVPGVDMVLEGAADLSQSMGLPWQTEAPAVVESLDRIHAECRRAEVPFCAIPRSEERRSYWCERGVRAFVLGDERGITFRALQAKLAPYREGGDA</sequence>
<comment type="similarity">
    <text evidence="1">Belongs to the HpcH/HpaI aldolase family.</text>
</comment>
<dbReference type="PANTHER" id="PTHR30502:SF0">
    <property type="entry name" value="PHOSPHOENOLPYRUVATE CARBOXYLASE FAMILY PROTEIN"/>
    <property type="match status" value="1"/>
</dbReference>
<dbReference type="InterPro" id="IPR050251">
    <property type="entry name" value="HpcH-HpaI_aldolase"/>
</dbReference>
<dbReference type="SUPFAM" id="SSF51621">
    <property type="entry name" value="Phosphoenolpyruvate/pyruvate domain"/>
    <property type="match status" value="1"/>
</dbReference>
<accession>A0ABS6ZQX0</accession>
<keyword evidence="2" id="KW-0479">Metal-binding</keyword>
<dbReference type="InterPro" id="IPR040442">
    <property type="entry name" value="Pyrv_kinase-like_dom_sf"/>
</dbReference>
<proteinExistence type="inferred from homology"/>
<dbReference type="Gene3D" id="3.20.20.60">
    <property type="entry name" value="Phosphoenolpyruvate-binding domains"/>
    <property type="match status" value="1"/>
</dbReference>
<evidence type="ECO:0000256" key="2">
    <source>
        <dbReference type="ARBA" id="ARBA00022723"/>
    </source>
</evidence>
<evidence type="ECO:0000313" key="5">
    <source>
        <dbReference type="EMBL" id="MBW6392183.1"/>
    </source>
</evidence>
<name>A0ABS6ZQX0_9GAMM</name>
<dbReference type="Pfam" id="PF03328">
    <property type="entry name" value="HpcH_HpaI"/>
    <property type="match status" value="1"/>
</dbReference>
<evidence type="ECO:0000313" key="6">
    <source>
        <dbReference type="Proteomes" id="UP000769617"/>
    </source>
</evidence>
<dbReference type="InterPro" id="IPR005000">
    <property type="entry name" value="Aldolase/citrate-lyase_domain"/>
</dbReference>
<organism evidence="5 6">
    <name type="scientific">Billgrantia antri</name>
    <dbReference type="NCBI Taxonomy" id="2846777"/>
    <lineage>
        <taxon>Bacteria</taxon>
        <taxon>Pseudomonadati</taxon>
        <taxon>Pseudomonadota</taxon>
        <taxon>Gammaproteobacteria</taxon>
        <taxon>Oceanospirillales</taxon>
        <taxon>Halomonadaceae</taxon>
        <taxon>Billgrantia</taxon>
    </lineage>
</organism>